<evidence type="ECO:0000313" key="12">
    <source>
        <dbReference type="Proteomes" id="UP000192907"/>
    </source>
</evidence>
<evidence type="ECO:0000256" key="4">
    <source>
        <dbReference type="ARBA" id="ARBA00022679"/>
    </source>
</evidence>
<dbReference type="FunFam" id="3.30.565.10:FF:000006">
    <property type="entry name" value="Sensor histidine kinase WalK"/>
    <property type="match status" value="1"/>
</dbReference>
<dbReference type="InterPro" id="IPR036890">
    <property type="entry name" value="HATPase_C_sf"/>
</dbReference>
<dbReference type="InterPro" id="IPR003594">
    <property type="entry name" value="HATPase_dom"/>
</dbReference>
<keyword evidence="12" id="KW-1185">Reference proteome</keyword>
<dbReference type="InterPro" id="IPR050351">
    <property type="entry name" value="BphY/WalK/GraS-like"/>
</dbReference>
<dbReference type="Pfam" id="PF02518">
    <property type="entry name" value="HATPase_c"/>
    <property type="match status" value="1"/>
</dbReference>
<proteinExistence type="predicted"/>
<evidence type="ECO:0000256" key="7">
    <source>
        <dbReference type="ARBA" id="ARBA00022840"/>
    </source>
</evidence>
<keyword evidence="3" id="KW-0597">Phosphoprotein</keyword>
<dbReference type="Proteomes" id="UP000192907">
    <property type="component" value="Unassembled WGS sequence"/>
</dbReference>
<dbReference type="InterPro" id="IPR036097">
    <property type="entry name" value="HisK_dim/P_sf"/>
</dbReference>
<dbReference type="InterPro" id="IPR003661">
    <property type="entry name" value="HisK_dim/P_dom"/>
</dbReference>
<feature type="domain" description="Histidine kinase" evidence="10">
    <location>
        <begin position="106"/>
        <end position="325"/>
    </location>
</feature>
<keyword evidence="7" id="KW-0067">ATP-binding</keyword>
<keyword evidence="9" id="KW-0472">Membrane</keyword>
<dbReference type="GO" id="GO:0005524">
    <property type="term" value="F:ATP binding"/>
    <property type="evidence" value="ECO:0007669"/>
    <property type="project" value="UniProtKB-KW"/>
</dbReference>
<dbReference type="SMART" id="SM00387">
    <property type="entry name" value="HATPase_c"/>
    <property type="match status" value="1"/>
</dbReference>
<dbReference type="PROSITE" id="PS50109">
    <property type="entry name" value="HIS_KIN"/>
    <property type="match status" value="1"/>
</dbReference>
<keyword evidence="9" id="KW-0812">Transmembrane</keyword>
<dbReference type="SUPFAM" id="SSF55874">
    <property type="entry name" value="ATPase domain of HSP90 chaperone/DNA topoisomerase II/histidine kinase"/>
    <property type="match status" value="1"/>
</dbReference>
<protein>
    <recommendedName>
        <fullName evidence="2">histidine kinase</fullName>
        <ecNumber evidence="2">2.7.13.3</ecNumber>
    </recommendedName>
</protein>
<evidence type="ECO:0000256" key="5">
    <source>
        <dbReference type="ARBA" id="ARBA00022741"/>
    </source>
</evidence>
<dbReference type="Gene3D" id="1.10.287.130">
    <property type="match status" value="1"/>
</dbReference>
<keyword evidence="8" id="KW-0902">Two-component regulatory system</keyword>
<dbReference type="GO" id="GO:0000156">
    <property type="term" value="F:phosphorelay response regulator activity"/>
    <property type="evidence" value="ECO:0007669"/>
    <property type="project" value="TreeGrafter"/>
</dbReference>
<dbReference type="GO" id="GO:0030295">
    <property type="term" value="F:protein kinase activator activity"/>
    <property type="evidence" value="ECO:0007669"/>
    <property type="project" value="TreeGrafter"/>
</dbReference>
<name>A0A1Y6CR73_9BACT</name>
<dbReference type="AlphaFoldDB" id="A0A1Y6CR73"/>
<dbReference type="STRING" id="1513793.SAMN06296036_123103"/>
<dbReference type="Pfam" id="PF00512">
    <property type="entry name" value="HisKA"/>
    <property type="match status" value="1"/>
</dbReference>
<organism evidence="11 12">
    <name type="scientific">Pseudobacteriovorax antillogorgiicola</name>
    <dbReference type="NCBI Taxonomy" id="1513793"/>
    <lineage>
        <taxon>Bacteria</taxon>
        <taxon>Pseudomonadati</taxon>
        <taxon>Bdellovibrionota</taxon>
        <taxon>Oligoflexia</taxon>
        <taxon>Oligoflexales</taxon>
        <taxon>Pseudobacteriovoracaceae</taxon>
        <taxon>Pseudobacteriovorax</taxon>
    </lineage>
</organism>
<evidence type="ECO:0000256" key="6">
    <source>
        <dbReference type="ARBA" id="ARBA00022777"/>
    </source>
</evidence>
<dbReference type="GO" id="GO:0007234">
    <property type="term" value="P:osmosensory signaling via phosphorelay pathway"/>
    <property type="evidence" value="ECO:0007669"/>
    <property type="project" value="TreeGrafter"/>
</dbReference>
<comment type="catalytic activity">
    <reaction evidence="1">
        <text>ATP + protein L-histidine = ADP + protein N-phospho-L-histidine.</text>
        <dbReference type="EC" id="2.7.13.3"/>
    </reaction>
</comment>
<evidence type="ECO:0000256" key="3">
    <source>
        <dbReference type="ARBA" id="ARBA00022553"/>
    </source>
</evidence>
<dbReference type="EC" id="2.7.13.3" evidence="2"/>
<dbReference type="OrthoDB" id="9804645at2"/>
<feature type="transmembrane region" description="Helical" evidence="9">
    <location>
        <begin position="20"/>
        <end position="42"/>
    </location>
</feature>
<dbReference type="SUPFAM" id="SSF47384">
    <property type="entry name" value="Homodimeric domain of signal transducing histidine kinase"/>
    <property type="match status" value="1"/>
</dbReference>
<keyword evidence="6 11" id="KW-0418">Kinase</keyword>
<dbReference type="InterPro" id="IPR004358">
    <property type="entry name" value="Sig_transdc_His_kin-like_C"/>
</dbReference>
<dbReference type="PRINTS" id="PR00344">
    <property type="entry name" value="BCTRLSENSOR"/>
</dbReference>
<dbReference type="PANTHER" id="PTHR42878">
    <property type="entry name" value="TWO-COMPONENT HISTIDINE KINASE"/>
    <property type="match status" value="1"/>
</dbReference>
<sequence length="333" mass="37677">MLGGFKKNAISILKRLTHPIVVFVALQVVWISFVVLWVVWFLNQKETLAQLSKLMGTTPITGTTGIMTLVIGCILLGMILVGTVVLFIFTQVQGSLLRQQKSFVSSVTHELRSPLASLQLSFETLQRPNLPDRIQTKVMGMVERDLERLTQLVDRILLSARLDRGILDYTTQLETFHLKEAILKCVDRAAHMDRHLKNRLTIICPEHMKVRGIRLAFTMIFGNLLENAVKYSPKDSLIEVCAKRQDRELWLSVKDQGFGLNKRDQRKVFHMFHRTPRATKNAVPGTGLGLYIVRSMVRGLGGRIWVESEGVGKGSTFYVAFPADVVISRDQSY</sequence>
<feature type="transmembrane region" description="Helical" evidence="9">
    <location>
        <begin position="62"/>
        <end position="89"/>
    </location>
</feature>
<dbReference type="PANTHER" id="PTHR42878:SF7">
    <property type="entry name" value="SENSOR HISTIDINE KINASE GLRK"/>
    <property type="match status" value="1"/>
</dbReference>
<dbReference type="SMART" id="SM00388">
    <property type="entry name" value="HisKA"/>
    <property type="match status" value="1"/>
</dbReference>
<evidence type="ECO:0000256" key="9">
    <source>
        <dbReference type="SAM" id="Phobius"/>
    </source>
</evidence>
<evidence type="ECO:0000256" key="1">
    <source>
        <dbReference type="ARBA" id="ARBA00000085"/>
    </source>
</evidence>
<accession>A0A1Y6CR73</accession>
<dbReference type="InterPro" id="IPR005467">
    <property type="entry name" value="His_kinase_dom"/>
</dbReference>
<gene>
    <name evidence="11" type="ORF">SAMN06296036_123103</name>
</gene>
<evidence type="ECO:0000256" key="2">
    <source>
        <dbReference type="ARBA" id="ARBA00012438"/>
    </source>
</evidence>
<dbReference type="EMBL" id="FWZT01000023">
    <property type="protein sequence ID" value="SMF67162.1"/>
    <property type="molecule type" value="Genomic_DNA"/>
</dbReference>
<keyword evidence="4" id="KW-0808">Transferase</keyword>
<keyword evidence="5" id="KW-0547">Nucleotide-binding</keyword>
<dbReference type="Gene3D" id="3.30.565.10">
    <property type="entry name" value="Histidine kinase-like ATPase, C-terminal domain"/>
    <property type="match status" value="1"/>
</dbReference>
<reference evidence="12" key="1">
    <citation type="submission" date="2017-04" db="EMBL/GenBank/DDBJ databases">
        <authorList>
            <person name="Varghese N."/>
            <person name="Submissions S."/>
        </authorList>
    </citation>
    <scope>NUCLEOTIDE SEQUENCE [LARGE SCALE GENOMIC DNA]</scope>
    <source>
        <strain evidence="12">RKEM611</strain>
    </source>
</reference>
<dbReference type="GO" id="GO:0000155">
    <property type="term" value="F:phosphorelay sensor kinase activity"/>
    <property type="evidence" value="ECO:0007669"/>
    <property type="project" value="InterPro"/>
</dbReference>
<dbReference type="RefSeq" id="WP_132323733.1">
    <property type="nucleotide sequence ID" value="NZ_FWZT01000023.1"/>
</dbReference>
<evidence type="ECO:0000256" key="8">
    <source>
        <dbReference type="ARBA" id="ARBA00023012"/>
    </source>
</evidence>
<evidence type="ECO:0000259" key="10">
    <source>
        <dbReference type="PROSITE" id="PS50109"/>
    </source>
</evidence>
<evidence type="ECO:0000313" key="11">
    <source>
        <dbReference type="EMBL" id="SMF67162.1"/>
    </source>
</evidence>
<dbReference type="CDD" id="cd00082">
    <property type="entry name" value="HisKA"/>
    <property type="match status" value="1"/>
</dbReference>
<keyword evidence="9" id="KW-1133">Transmembrane helix</keyword>